<organism evidence="1 2">
    <name type="scientific">Physocladia obscura</name>
    <dbReference type="NCBI Taxonomy" id="109957"/>
    <lineage>
        <taxon>Eukaryota</taxon>
        <taxon>Fungi</taxon>
        <taxon>Fungi incertae sedis</taxon>
        <taxon>Chytridiomycota</taxon>
        <taxon>Chytridiomycota incertae sedis</taxon>
        <taxon>Chytridiomycetes</taxon>
        <taxon>Chytridiales</taxon>
        <taxon>Chytriomycetaceae</taxon>
        <taxon>Physocladia</taxon>
    </lineage>
</organism>
<comment type="caution">
    <text evidence="1">The sequence shown here is derived from an EMBL/GenBank/DDBJ whole genome shotgun (WGS) entry which is preliminary data.</text>
</comment>
<accession>A0AAD5SSS3</accession>
<reference evidence="1" key="1">
    <citation type="submission" date="2020-05" db="EMBL/GenBank/DDBJ databases">
        <title>Phylogenomic resolution of chytrid fungi.</title>
        <authorList>
            <person name="Stajich J.E."/>
            <person name="Amses K."/>
            <person name="Simmons R."/>
            <person name="Seto K."/>
            <person name="Myers J."/>
            <person name="Bonds A."/>
            <person name="Quandt C.A."/>
            <person name="Barry K."/>
            <person name="Liu P."/>
            <person name="Grigoriev I."/>
            <person name="Longcore J.E."/>
            <person name="James T.Y."/>
        </authorList>
    </citation>
    <scope>NUCLEOTIDE SEQUENCE</scope>
    <source>
        <strain evidence="1">JEL0513</strain>
    </source>
</reference>
<dbReference type="Proteomes" id="UP001211907">
    <property type="component" value="Unassembled WGS sequence"/>
</dbReference>
<keyword evidence="2" id="KW-1185">Reference proteome</keyword>
<evidence type="ECO:0000313" key="2">
    <source>
        <dbReference type="Proteomes" id="UP001211907"/>
    </source>
</evidence>
<protein>
    <submittedName>
        <fullName evidence="1">Uncharacterized protein</fullName>
    </submittedName>
</protein>
<sequence>MAASIKSVQTTGNVCLLSSDGINVQLELPLADPLAASMAAVAGDSVAPDADETAKSVIAAEIVVVGAPCATREDVIVDSPMRIVWHTLSMRDELVVTNESANAELSGQAEIVQALIAVVLSE</sequence>
<evidence type="ECO:0000313" key="1">
    <source>
        <dbReference type="EMBL" id="KAJ3100450.1"/>
    </source>
</evidence>
<proteinExistence type="predicted"/>
<dbReference type="EMBL" id="JADGJH010002280">
    <property type="protein sequence ID" value="KAJ3100450.1"/>
    <property type="molecule type" value="Genomic_DNA"/>
</dbReference>
<gene>
    <name evidence="1" type="ORF">HK100_004712</name>
</gene>
<name>A0AAD5SSS3_9FUNG</name>
<dbReference type="AlphaFoldDB" id="A0AAD5SSS3"/>